<proteinExistence type="predicted"/>
<feature type="compositionally biased region" description="Polar residues" evidence="1">
    <location>
        <begin position="294"/>
        <end position="329"/>
    </location>
</feature>
<dbReference type="HOGENOM" id="CLU_024697_0_0_1"/>
<reference evidence="2 3" key="1">
    <citation type="submission" date="2014-04" db="EMBL/GenBank/DDBJ databases">
        <title>Evolutionary Origins and Diversification of the Mycorrhizal Mutualists.</title>
        <authorList>
            <consortium name="DOE Joint Genome Institute"/>
            <consortium name="Mycorrhizal Genomics Consortium"/>
            <person name="Kohler A."/>
            <person name="Kuo A."/>
            <person name="Nagy L.G."/>
            <person name="Floudas D."/>
            <person name="Copeland A."/>
            <person name="Barry K.W."/>
            <person name="Cichocki N."/>
            <person name="Veneault-Fourrey C."/>
            <person name="LaButti K."/>
            <person name="Lindquist E.A."/>
            <person name="Lipzen A."/>
            <person name="Lundell T."/>
            <person name="Morin E."/>
            <person name="Murat C."/>
            <person name="Riley R."/>
            <person name="Ohm R."/>
            <person name="Sun H."/>
            <person name="Tunlid A."/>
            <person name="Henrissat B."/>
            <person name="Grigoriev I.V."/>
            <person name="Hibbett D.S."/>
            <person name="Martin F."/>
        </authorList>
    </citation>
    <scope>NUCLEOTIDE SEQUENCE [LARGE SCALE GENOMIC DNA]</scope>
    <source>
        <strain evidence="2 3">FD-317 M1</strain>
    </source>
</reference>
<feature type="region of interest" description="Disordered" evidence="1">
    <location>
        <begin position="165"/>
        <end position="203"/>
    </location>
</feature>
<feature type="region of interest" description="Disordered" evidence="1">
    <location>
        <begin position="109"/>
        <end position="145"/>
    </location>
</feature>
<feature type="compositionally biased region" description="Basic and acidic residues" evidence="1">
    <location>
        <begin position="505"/>
        <end position="552"/>
    </location>
</feature>
<dbReference type="AlphaFoldDB" id="A0A0D0D1J0"/>
<evidence type="ECO:0000256" key="1">
    <source>
        <dbReference type="SAM" id="MobiDB-lite"/>
    </source>
</evidence>
<organism evidence="2 3">
    <name type="scientific">Collybiopsis luxurians FD-317 M1</name>
    <dbReference type="NCBI Taxonomy" id="944289"/>
    <lineage>
        <taxon>Eukaryota</taxon>
        <taxon>Fungi</taxon>
        <taxon>Dikarya</taxon>
        <taxon>Basidiomycota</taxon>
        <taxon>Agaricomycotina</taxon>
        <taxon>Agaricomycetes</taxon>
        <taxon>Agaricomycetidae</taxon>
        <taxon>Agaricales</taxon>
        <taxon>Marasmiineae</taxon>
        <taxon>Omphalotaceae</taxon>
        <taxon>Collybiopsis</taxon>
        <taxon>Collybiopsis luxurians</taxon>
    </lineage>
</organism>
<keyword evidence="3" id="KW-1185">Reference proteome</keyword>
<dbReference type="OrthoDB" id="3367070at2759"/>
<feature type="compositionally biased region" description="Low complexity" evidence="1">
    <location>
        <begin position="109"/>
        <end position="140"/>
    </location>
</feature>
<feature type="compositionally biased region" description="Polar residues" evidence="1">
    <location>
        <begin position="402"/>
        <end position="418"/>
    </location>
</feature>
<feature type="compositionally biased region" description="Low complexity" evidence="1">
    <location>
        <begin position="441"/>
        <end position="455"/>
    </location>
</feature>
<evidence type="ECO:0000313" key="3">
    <source>
        <dbReference type="Proteomes" id="UP000053593"/>
    </source>
</evidence>
<accession>A0A0D0D1J0</accession>
<dbReference type="EMBL" id="KN834765">
    <property type="protein sequence ID" value="KIK62988.1"/>
    <property type="molecule type" value="Genomic_DNA"/>
</dbReference>
<dbReference type="Proteomes" id="UP000053593">
    <property type="component" value="Unassembled WGS sequence"/>
</dbReference>
<name>A0A0D0D1J0_9AGAR</name>
<feature type="compositionally biased region" description="Low complexity" evidence="1">
    <location>
        <begin position="360"/>
        <end position="381"/>
    </location>
</feature>
<feature type="compositionally biased region" description="Low complexity" evidence="1">
    <location>
        <begin position="485"/>
        <end position="504"/>
    </location>
</feature>
<evidence type="ECO:0000313" key="2">
    <source>
        <dbReference type="EMBL" id="KIK62988.1"/>
    </source>
</evidence>
<gene>
    <name evidence="2" type="ORF">GYMLUDRAFT_259755</name>
</gene>
<feature type="region of interest" description="Disordered" evidence="1">
    <location>
        <begin position="281"/>
        <end position="347"/>
    </location>
</feature>
<protein>
    <submittedName>
        <fullName evidence="2">Uncharacterized protein</fullName>
    </submittedName>
</protein>
<feature type="region of interest" description="Disordered" evidence="1">
    <location>
        <begin position="360"/>
        <end position="552"/>
    </location>
</feature>
<sequence>MTTLAVRLNELAAANEQGLLNDDEYRLLRQDVFERYANLGGGARGMSSVVLVVPEKQASRINLAQPKPRKLGRRPSEATISTVASAHSEAPLKKSKTNIISSFIRRATSPLRSTSSSPAPSISRSSSYSSSPQTSSKIISEATGLSRSASSRKISEITYPSSYSVSVPNPHLLSPPTSPTRSSHTSRSNTSNYKSSKSLSKSSNANLPGALAAHDIFEDGGLFTPADIRQAILDLDKDAKRVIRAFDELEDSAVRRAQLAAREASTGRTVLPSSAIDSSIHLPLPPIAQRSRSDSASNGPVTRSSSTSNPTLSRAKSTASIRSLASGTHPNPDLIVSPKSPSLRKKGSVSSLASSLFSLKTRPSMPSLPSISSGPSGPVMSRSRSDSAASTLSNAHLYHSKPNPSHGQSSFSGFSVATTGRGIEGRPSMSTISSVGYSGHGRTSTSTGRPSTSTSIASTREGRSDSASGHSPLPPTTSFRVPANSMSHVPSPSHSSKSRSGSVRWRADSIDSMRSERSGSRTPGKSERERARGRSAERDRGGEDSEDGRSVDEIRQIRKRRKDVIGRYETRREYLKARLRGAELHERVLKGR</sequence>